<comment type="catalytic activity">
    <reaction evidence="1 11">
        <text>a phosphate monoester + H2O = an alcohol + phosphate</text>
        <dbReference type="Rhea" id="RHEA:15017"/>
        <dbReference type="ChEBI" id="CHEBI:15377"/>
        <dbReference type="ChEBI" id="CHEBI:30879"/>
        <dbReference type="ChEBI" id="CHEBI:43474"/>
        <dbReference type="ChEBI" id="CHEBI:67140"/>
        <dbReference type="EC" id="3.1.3.2"/>
    </reaction>
</comment>
<dbReference type="InterPro" id="IPR025733">
    <property type="entry name" value="PAPs_C"/>
</dbReference>
<evidence type="ECO:0000256" key="9">
    <source>
        <dbReference type="ARBA" id="ARBA00023004"/>
    </source>
</evidence>
<proteinExistence type="inferred from homology"/>
<dbReference type="PANTHER" id="PTHR22953:SF136">
    <property type="entry name" value="PURPLE ACID PHOSPHATASE"/>
    <property type="match status" value="1"/>
</dbReference>
<feature type="non-terminal residue" evidence="15">
    <location>
        <position position="1"/>
    </location>
</feature>
<dbReference type="EC" id="3.1.3.2" evidence="11"/>
<protein>
    <recommendedName>
        <fullName evidence="11">Purple acid phosphatase</fullName>
        <ecNumber evidence="11">3.1.3.2</ecNumber>
    </recommendedName>
</protein>
<dbReference type="Pfam" id="PF16656">
    <property type="entry name" value="Pur_ac_phosph_N"/>
    <property type="match status" value="1"/>
</dbReference>
<evidence type="ECO:0000256" key="6">
    <source>
        <dbReference type="ARBA" id="ARBA00022729"/>
    </source>
</evidence>
<evidence type="ECO:0000259" key="12">
    <source>
        <dbReference type="Pfam" id="PF00149"/>
    </source>
</evidence>
<dbReference type="InterPro" id="IPR004843">
    <property type="entry name" value="Calcineurin-like_PHP"/>
</dbReference>
<dbReference type="CDD" id="cd00839">
    <property type="entry name" value="MPP_PAPs"/>
    <property type="match status" value="1"/>
</dbReference>
<keyword evidence="9" id="KW-0408">Iron</keyword>
<feature type="domain" description="Calcineurin-like phosphoesterase" evidence="12">
    <location>
        <begin position="160"/>
        <end position="383"/>
    </location>
</feature>
<evidence type="ECO:0000256" key="2">
    <source>
        <dbReference type="ARBA" id="ARBA00001947"/>
    </source>
</evidence>
<keyword evidence="5" id="KW-0479">Metal-binding</keyword>
<evidence type="ECO:0000313" key="15">
    <source>
        <dbReference type="EMBL" id="KAH0915717.1"/>
    </source>
</evidence>
<dbReference type="InterPro" id="IPR029052">
    <property type="entry name" value="Metallo-depent_PP-like"/>
</dbReference>
<evidence type="ECO:0000256" key="11">
    <source>
        <dbReference type="RuleBase" id="RU361203"/>
    </source>
</evidence>
<dbReference type="InterPro" id="IPR039331">
    <property type="entry name" value="PAPs-like"/>
</dbReference>
<organism evidence="15 16">
    <name type="scientific">Brassica napus</name>
    <name type="common">Rape</name>
    <dbReference type="NCBI Taxonomy" id="3708"/>
    <lineage>
        <taxon>Eukaryota</taxon>
        <taxon>Viridiplantae</taxon>
        <taxon>Streptophyta</taxon>
        <taxon>Embryophyta</taxon>
        <taxon>Tracheophyta</taxon>
        <taxon>Spermatophyta</taxon>
        <taxon>Magnoliopsida</taxon>
        <taxon>eudicotyledons</taxon>
        <taxon>Gunneridae</taxon>
        <taxon>Pentapetalae</taxon>
        <taxon>rosids</taxon>
        <taxon>malvids</taxon>
        <taxon>Brassicales</taxon>
        <taxon>Brassicaceae</taxon>
        <taxon>Brassiceae</taxon>
        <taxon>Brassica</taxon>
    </lineage>
</organism>
<dbReference type="EMBL" id="JAGKQM010000008">
    <property type="protein sequence ID" value="KAH0915717.1"/>
    <property type="molecule type" value="Genomic_DNA"/>
</dbReference>
<gene>
    <name evidence="15" type="ORF">HID58_030163</name>
</gene>
<feature type="signal peptide" evidence="11">
    <location>
        <begin position="1"/>
        <end position="24"/>
    </location>
</feature>
<name>A0ABQ8CF47_BRANA</name>
<dbReference type="InterPro" id="IPR015914">
    <property type="entry name" value="PAPs_N"/>
</dbReference>
<evidence type="ECO:0000256" key="1">
    <source>
        <dbReference type="ARBA" id="ARBA00000032"/>
    </source>
</evidence>
<comment type="cofactor">
    <cofactor evidence="3">
        <name>Fe cation</name>
        <dbReference type="ChEBI" id="CHEBI:24875"/>
    </cofactor>
</comment>
<keyword evidence="10" id="KW-0325">Glycoprotein</keyword>
<comment type="caution">
    <text evidence="15">The sequence shown here is derived from an EMBL/GenBank/DDBJ whole genome shotgun (WGS) entry which is preliminary data.</text>
</comment>
<sequence length="490" mass="56087">RSLINMKIFMLSILLLSIATLINGGITSKYVRQAQPANEMSLETFPSPAGHNAPEQVHLTQGDHNGRGMIISWVTPLNLDGSDVVTYWIASNGSDIKRRKKKASTSSYKFYDYSSGFLHHATIKNLEYDTKYMYEVGTDKSVRQFSFTTPPKVGPDVPYTFGIIGDLGQTYASNETLYHYMSNPKGQTILFPGDLAYQDNHPNHDQRKWDTWGRFMEPCAAYQPIIYAAGNHEIDFVPNIGERHAFRPYIHRYHNAFKTSGSISPLWYSVRRGPAHIIVLSSYSGYGNRKTTKQRLVNIFLDFVYITLISFLGKYTPQYVWLEQELKNVNREETPWLIVMVHSPWYNSVNYHYMEGESMRVMFESWFVNSKVDLVLAGHVHAYERSERVSNIKYNITNGLSTPVKDPNAPIYITIGDGGNIEGIANSFTDPQPSYSAYRESSFGHALLEIKNKTHAQYTWHRNQDNEPVAADSLMMHNRYFFPKEEIASD</sequence>
<keyword evidence="7 11" id="KW-0378">Hydrolase</keyword>
<evidence type="ECO:0000256" key="3">
    <source>
        <dbReference type="ARBA" id="ARBA00001962"/>
    </source>
</evidence>
<dbReference type="InterPro" id="IPR041792">
    <property type="entry name" value="MPP_PAP"/>
</dbReference>
<evidence type="ECO:0000256" key="4">
    <source>
        <dbReference type="ARBA" id="ARBA00008723"/>
    </source>
</evidence>
<evidence type="ECO:0000256" key="7">
    <source>
        <dbReference type="ARBA" id="ARBA00022801"/>
    </source>
</evidence>
<evidence type="ECO:0000256" key="10">
    <source>
        <dbReference type="ARBA" id="ARBA00023180"/>
    </source>
</evidence>
<keyword evidence="8" id="KW-0862">Zinc</keyword>
<feature type="domain" description="Purple acid phosphatase N-terminal" evidence="14">
    <location>
        <begin position="54"/>
        <end position="149"/>
    </location>
</feature>
<feature type="domain" description="Purple acid phosphatase C-terminal" evidence="13">
    <location>
        <begin position="409"/>
        <end position="467"/>
    </location>
</feature>
<dbReference type="Proteomes" id="UP000824890">
    <property type="component" value="Unassembled WGS sequence"/>
</dbReference>
<accession>A0ABQ8CF47</accession>
<evidence type="ECO:0000256" key="8">
    <source>
        <dbReference type="ARBA" id="ARBA00022833"/>
    </source>
</evidence>
<evidence type="ECO:0000259" key="14">
    <source>
        <dbReference type="Pfam" id="PF16656"/>
    </source>
</evidence>
<keyword evidence="16" id="KW-1185">Reference proteome</keyword>
<dbReference type="SUPFAM" id="SSF56300">
    <property type="entry name" value="Metallo-dependent phosphatases"/>
    <property type="match status" value="1"/>
</dbReference>
<dbReference type="Pfam" id="PF14008">
    <property type="entry name" value="Metallophos_C"/>
    <property type="match status" value="1"/>
</dbReference>
<comment type="cofactor">
    <cofactor evidence="2">
        <name>Zn(2+)</name>
        <dbReference type="ChEBI" id="CHEBI:29105"/>
    </cofactor>
</comment>
<evidence type="ECO:0000259" key="13">
    <source>
        <dbReference type="Pfam" id="PF14008"/>
    </source>
</evidence>
<dbReference type="Gene3D" id="2.60.40.380">
    <property type="entry name" value="Purple acid phosphatase-like, N-terminal"/>
    <property type="match status" value="1"/>
</dbReference>
<feature type="chain" id="PRO_5045011398" description="Purple acid phosphatase" evidence="11">
    <location>
        <begin position="25"/>
        <end position="490"/>
    </location>
</feature>
<evidence type="ECO:0000313" key="16">
    <source>
        <dbReference type="Proteomes" id="UP000824890"/>
    </source>
</evidence>
<comment type="similarity">
    <text evidence="4 11">Belongs to the metallophosphoesterase superfamily. Purple acid phosphatase family.</text>
</comment>
<dbReference type="InterPro" id="IPR008963">
    <property type="entry name" value="Purple_acid_Pase-like_N"/>
</dbReference>
<dbReference type="Gene3D" id="3.60.21.10">
    <property type="match status" value="1"/>
</dbReference>
<evidence type="ECO:0000256" key="5">
    <source>
        <dbReference type="ARBA" id="ARBA00022723"/>
    </source>
</evidence>
<dbReference type="SUPFAM" id="SSF49363">
    <property type="entry name" value="Purple acid phosphatase, N-terminal domain"/>
    <property type="match status" value="1"/>
</dbReference>
<keyword evidence="6 11" id="KW-0732">Signal</keyword>
<dbReference type="Pfam" id="PF00149">
    <property type="entry name" value="Metallophos"/>
    <property type="match status" value="1"/>
</dbReference>
<reference evidence="15 16" key="1">
    <citation type="submission" date="2021-05" db="EMBL/GenBank/DDBJ databases">
        <title>Genome Assembly of Synthetic Allotetraploid Brassica napus Reveals Homoeologous Exchanges between Subgenomes.</title>
        <authorList>
            <person name="Davis J.T."/>
        </authorList>
    </citation>
    <scope>NUCLEOTIDE SEQUENCE [LARGE SCALE GENOMIC DNA]</scope>
    <source>
        <strain evidence="16">cv. Da-Ae</strain>
        <tissue evidence="15">Seedling</tissue>
    </source>
</reference>
<dbReference type="PANTHER" id="PTHR22953">
    <property type="entry name" value="ACID PHOSPHATASE RELATED"/>
    <property type="match status" value="1"/>
</dbReference>